<reference evidence="6" key="1">
    <citation type="submission" date="2019-03" db="EMBL/GenBank/DDBJ databases">
        <title>Flavobacterium sp.</title>
        <authorList>
            <person name="Kim H."/>
        </authorList>
    </citation>
    <scope>NUCLEOTIDE SEQUENCE [LARGE SCALE GENOMIC DNA]</scope>
    <source>
        <strain evidence="6">GS13</strain>
    </source>
</reference>
<sequence>MEIQHQDLSYEIYKRLKIKILANEFEAGSKLKQEHIAKLFGVSRMPLHRAFQMLENEMLIESVPRRGFYVTKIDPNLLIDAFECREALEGIAARRAAKTISKEQLKYLKSLFAKFINVTDINVAEYLESDQEFHNMIMKISGNQIINRLELLGNNTIRTFRGGLIRMPQETLSEHLGIIEALEKGDGDLAEKLTREHSRKSMEVFRKKNLK</sequence>
<protein>
    <submittedName>
        <fullName evidence="5">GntR family transcriptional regulator</fullName>
    </submittedName>
</protein>
<gene>
    <name evidence="5" type="ORF">E1750_17350</name>
</gene>
<dbReference type="InterPro" id="IPR000524">
    <property type="entry name" value="Tscrpt_reg_HTH_GntR"/>
</dbReference>
<feature type="domain" description="HTH gntR-type" evidence="4">
    <location>
        <begin position="6"/>
        <end position="73"/>
    </location>
</feature>
<name>A0A4P6YIP6_9FLAO</name>
<keyword evidence="6" id="KW-1185">Reference proteome</keyword>
<evidence type="ECO:0000256" key="2">
    <source>
        <dbReference type="ARBA" id="ARBA00023125"/>
    </source>
</evidence>
<dbReference type="RefSeq" id="WP_133277979.1">
    <property type="nucleotide sequence ID" value="NZ_CP037933.1"/>
</dbReference>
<organism evidence="5 6">
    <name type="scientific">Flavobacterium nackdongense</name>
    <dbReference type="NCBI Taxonomy" id="2547394"/>
    <lineage>
        <taxon>Bacteria</taxon>
        <taxon>Pseudomonadati</taxon>
        <taxon>Bacteroidota</taxon>
        <taxon>Flavobacteriia</taxon>
        <taxon>Flavobacteriales</taxon>
        <taxon>Flavobacteriaceae</taxon>
        <taxon>Flavobacterium</taxon>
    </lineage>
</organism>
<accession>A0A4P6YIP6</accession>
<evidence type="ECO:0000259" key="4">
    <source>
        <dbReference type="PROSITE" id="PS50949"/>
    </source>
</evidence>
<dbReference type="SMART" id="SM00345">
    <property type="entry name" value="HTH_GNTR"/>
    <property type="match status" value="1"/>
</dbReference>
<dbReference type="Pfam" id="PF07729">
    <property type="entry name" value="FCD"/>
    <property type="match status" value="1"/>
</dbReference>
<dbReference type="Gene3D" id="1.10.10.10">
    <property type="entry name" value="Winged helix-like DNA-binding domain superfamily/Winged helix DNA-binding domain"/>
    <property type="match status" value="1"/>
</dbReference>
<dbReference type="CDD" id="cd07377">
    <property type="entry name" value="WHTH_GntR"/>
    <property type="match status" value="1"/>
</dbReference>
<keyword evidence="2" id="KW-0238">DNA-binding</keyword>
<dbReference type="GO" id="GO:0003677">
    <property type="term" value="F:DNA binding"/>
    <property type="evidence" value="ECO:0007669"/>
    <property type="project" value="UniProtKB-KW"/>
</dbReference>
<dbReference type="Proteomes" id="UP000291124">
    <property type="component" value="Chromosome"/>
</dbReference>
<dbReference type="Gene3D" id="1.20.120.530">
    <property type="entry name" value="GntR ligand-binding domain-like"/>
    <property type="match status" value="1"/>
</dbReference>
<keyword evidence="1" id="KW-0805">Transcription regulation</keyword>
<dbReference type="PANTHER" id="PTHR43537:SF49">
    <property type="entry name" value="TRANSCRIPTIONAL REGULATORY PROTEIN"/>
    <property type="match status" value="1"/>
</dbReference>
<evidence type="ECO:0000313" key="6">
    <source>
        <dbReference type="Proteomes" id="UP000291124"/>
    </source>
</evidence>
<dbReference type="SUPFAM" id="SSF48008">
    <property type="entry name" value="GntR ligand-binding domain-like"/>
    <property type="match status" value="1"/>
</dbReference>
<dbReference type="AlphaFoldDB" id="A0A4P6YIP6"/>
<evidence type="ECO:0000313" key="5">
    <source>
        <dbReference type="EMBL" id="QBN20480.1"/>
    </source>
</evidence>
<dbReference type="SMART" id="SM00895">
    <property type="entry name" value="FCD"/>
    <property type="match status" value="1"/>
</dbReference>
<evidence type="ECO:0000256" key="3">
    <source>
        <dbReference type="ARBA" id="ARBA00023163"/>
    </source>
</evidence>
<proteinExistence type="predicted"/>
<dbReference type="InterPro" id="IPR036388">
    <property type="entry name" value="WH-like_DNA-bd_sf"/>
</dbReference>
<dbReference type="InterPro" id="IPR036390">
    <property type="entry name" value="WH_DNA-bd_sf"/>
</dbReference>
<dbReference type="InterPro" id="IPR008920">
    <property type="entry name" value="TF_FadR/GntR_C"/>
</dbReference>
<dbReference type="OrthoDB" id="9802328at2"/>
<dbReference type="InterPro" id="IPR011711">
    <property type="entry name" value="GntR_C"/>
</dbReference>
<dbReference type="Pfam" id="PF00392">
    <property type="entry name" value="GntR"/>
    <property type="match status" value="1"/>
</dbReference>
<dbReference type="SUPFAM" id="SSF46785">
    <property type="entry name" value="Winged helix' DNA-binding domain"/>
    <property type="match status" value="1"/>
</dbReference>
<evidence type="ECO:0000256" key="1">
    <source>
        <dbReference type="ARBA" id="ARBA00023015"/>
    </source>
</evidence>
<dbReference type="PANTHER" id="PTHR43537">
    <property type="entry name" value="TRANSCRIPTIONAL REGULATOR, GNTR FAMILY"/>
    <property type="match status" value="1"/>
</dbReference>
<dbReference type="KEGG" id="fnk:E1750_17350"/>
<keyword evidence="3" id="KW-0804">Transcription</keyword>
<dbReference type="PROSITE" id="PS50949">
    <property type="entry name" value="HTH_GNTR"/>
    <property type="match status" value="1"/>
</dbReference>
<dbReference type="EMBL" id="CP037933">
    <property type="protein sequence ID" value="QBN20480.1"/>
    <property type="molecule type" value="Genomic_DNA"/>
</dbReference>
<dbReference type="GO" id="GO:0003700">
    <property type="term" value="F:DNA-binding transcription factor activity"/>
    <property type="evidence" value="ECO:0007669"/>
    <property type="project" value="InterPro"/>
</dbReference>